<dbReference type="AlphaFoldDB" id="A0A2N3UCW2"/>
<feature type="transmembrane region" description="Helical" evidence="1">
    <location>
        <begin position="76"/>
        <end position="95"/>
    </location>
</feature>
<reference evidence="2 3" key="1">
    <citation type="submission" date="2017-12" db="EMBL/GenBank/DDBJ databases">
        <title>Genomic Encyclopedia of Type Strains, Phase III (KMG-III): the genomes of soil and plant-associated and newly described type strains.</title>
        <authorList>
            <person name="Whitman W."/>
        </authorList>
    </citation>
    <scope>NUCLEOTIDE SEQUENCE [LARGE SCALE GENOMIC DNA]</scope>
    <source>
        <strain evidence="2 3">LP43</strain>
    </source>
</reference>
<dbReference type="EMBL" id="PJMU01000002">
    <property type="protein sequence ID" value="PKV67175.1"/>
    <property type="molecule type" value="Genomic_DNA"/>
</dbReference>
<proteinExistence type="predicted"/>
<protein>
    <submittedName>
        <fullName evidence="2">Uncharacterized protein</fullName>
    </submittedName>
</protein>
<gene>
    <name evidence="2" type="ORF">BD749_2316</name>
</gene>
<comment type="caution">
    <text evidence="2">The sequence shown here is derived from an EMBL/GenBank/DDBJ whole genome shotgun (WGS) entry which is preliminary data.</text>
</comment>
<feature type="transmembrane region" description="Helical" evidence="1">
    <location>
        <begin position="37"/>
        <end position="64"/>
    </location>
</feature>
<dbReference type="Proteomes" id="UP000233782">
    <property type="component" value="Unassembled WGS sequence"/>
</dbReference>
<name>A0A2N3UCW2_9BACT</name>
<evidence type="ECO:0000256" key="1">
    <source>
        <dbReference type="SAM" id="Phobius"/>
    </source>
</evidence>
<accession>A0A2N3UCW2</accession>
<keyword evidence="1" id="KW-1133">Transmembrane helix</keyword>
<sequence>MNRRLWLIVIVTCVLAVLLTNLPFLPGPAMLYLPAQLYFSLGMLIGLLGFLLIPVGLIWTVWAFVKFPGPRLSKAFAILCWALPATMLASTIWLANQTRDISRNLAISNASTLIEDIENQFHEQGAYPEQLMTAQPSSRVIGIPAYHYRKTDKAYTLSFNQNVILGFNYEVVVYDPLGAHKTEGELTTLYDTGRANWKYYIYD</sequence>
<feature type="transmembrane region" description="Helical" evidence="1">
    <location>
        <begin position="5"/>
        <end position="25"/>
    </location>
</feature>
<dbReference type="RefSeq" id="WP_101444439.1">
    <property type="nucleotide sequence ID" value="NZ_PJMU01000002.1"/>
</dbReference>
<evidence type="ECO:0000313" key="3">
    <source>
        <dbReference type="Proteomes" id="UP000233782"/>
    </source>
</evidence>
<organism evidence="2 3">
    <name type="scientific">Pontibacter ramchanderi</name>
    <dbReference type="NCBI Taxonomy" id="1179743"/>
    <lineage>
        <taxon>Bacteria</taxon>
        <taxon>Pseudomonadati</taxon>
        <taxon>Bacteroidota</taxon>
        <taxon>Cytophagia</taxon>
        <taxon>Cytophagales</taxon>
        <taxon>Hymenobacteraceae</taxon>
        <taxon>Pontibacter</taxon>
    </lineage>
</organism>
<keyword evidence="3" id="KW-1185">Reference proteome</keyword>
<keyword evidence="1" id="KW-0472">Membrane</keyword>
<evidence type="ECO:0000313" key="2">
    <source>
        <dbReference type="EMBL" id="PKV67175.1"/>
    </source>
</evidence>
<dbReference type="OrthoDB" id="851986at2"/>
<keyword evidence="1" id="KW-0812">Transmembrane</keyword>